<evidence type="ECO:0000313" key="3">
    <source>
        <dbReference type="EMBL" id="OLR90191.1"/>
    </source>
</evidence>
<comment type="caution">
    <text evidence="3">The sequence shown here is derived from an EMBL/GenBank/DDBJ whole genome shotgun (WGS) entry which is preliminary data.</text>
</comment>
<keyword evidence="4" id="KW-1185">Reference proteome</keyword>
<sequence length="673" mass="71577">MITVMALLGITALWKLRRVVVRGVRHSPNPGRKAAIGLVSALVAMQALLGTPAMAQDNTSCVPNPERPGAGMVGALDPPQGNGEAGSAYIDYGYAGMVWHVYDDSCGGLVPQGVSDPGATIDTWVGNELFNVAKNIVGATNSLHYTLLTGGVLGGLNEQIGKAADAVFNNVYAQLFSVAALVLAVLMFRQIYSGDLASVSKKALFALAGMWLAASGAVLVSQYDRIDDLIVRTTTGIQAGFVDPQEDRVVRHVLPTELHDKIVYENWERGEFGSPDSPQAEQFGRRLLDAQAWKREDLINGRDADNAAEQAKKNDYKAIATSLGPATGYFKGTDGSRTGAGILALFQSIVYSLFQLFAKLAVLLAQLLLRILALTAPVIGLVALIHHDILRKVGRAVGAVVLNVLVLAMLAGVHFKFLELIFNPDAGLSLLTQMLLAAAVTIVFFLVGRPTRRMWQMLELSVNAAGASMPTAGGGIFSRFRRGKFDGPTPQDEFWETVRDGEAADRDALVTTSGRRPRPEASNPITATAERTDARPRRQSAIGGSRPLIEPAQSGSGALVVSPGRGTPGTQIVVGEGGSRVVDISPVADRGWDRGEDAVVVPSMVSRRSEGLSAPAEPAPAPATPRSAEVEMVQGRPVHVVYRPSRGLEVAPPTPPRRVPLHDGPRETDSAVR</sequence>
<protein>
    <recommendedName>
        <fullName evidence="5">Magnesium transporter</fullName>
    </recommendedName>
</protein>
<proteinExistence type="predicted"/>
<feature type="region of interest" description="Disordered" evidence="1">
    <location>
        <begin position="505"/>
        <end position="565"/>
    </location>
</feature>
<dbReference type="EMBL" id="MKQR01000028">
    <property type="protein sequence ID" value="OLR90191.1"/>
    <property type="molecule type" value="Genomic_DNA"/>
</dbReference>
<evidence type="ECO:0000256" key="2">
    <source>
        <dbReference type="SAM" id="Phobius"/>
    </source>
</evidence>
<organism evidence="3 4">
    <name type="scientific">Actinokineospora bangkokensis</name>
    <dbReference type="NCBI Taxonomy" id="1193682"/>
    <lineage>
        <taxon>Bacteria</taxon>
        <taxon>Bacillati</taxon>
        <taxon>Actinomycetota</taxon>
        <taxon>Actinomycetes</taxon>
        <taxon>Pseudonocardiales</taxon>
        <taxon>Pseudonocardiaceae</taxon>
        <taxon>Actinokineospora</taxon>
    </lineage>
</organism>
<feature type="transmembrane region" description="Helical" evidence="2">
    <location>
        <begin position="339"/>
        <end position="357"/>
    </location>
</feature>
<dbReference type="Proteomes" id="UP000186040">
    <property type="component" value="Unassembled WGS sequence"/>
</dbReference>
<keyword evidence="2" id="KW-0812">Transmembrane</keyword>
<feature type="transmembrane region" description="Helical" evidence="2">
    <location>
        <begin position="204"/>
        <end position="223"/>
    </location>
</feature>
<keyword evidence="2" id="KW-1133">Transmembrane helix</keyword>
<feature type="transmembrane region" description="Helical" evidence="2">
    <location>
        <begin position="363"/>
        <end position="384"/>
    </location>
</feature>
<reference evidence="3 4" key="1">
    <citation type="submission" date="2016-10" db="EMBL/GenBank/DDBJ databases">
        <title>The Draft Genome Sequence of Actinokineospora bangkokensis 44EHWT reveals the biosynthetic pathway of antifungal compounds Thailandins with unusual extender unit butylmalonyl-CoA.</title>
        <authorList>
            <person name="Greule A."/>
            <person name="Intra B."/>
            <person name="Flemming S."/>
            <person name="Rommel M.G."/>
            <person name="Panbangred W."/>
            <person name="Bechthold A."/>
        </authorList>
    </citation>
    <scope>NUCLEOTIDE SEQUENCE [LARGE SCALE GENOMIC DNA]</scope>
    <source>
        <strain evidence="3 4">44EHW</strain>
    </source>
</reference>
<feature type="transmembrane region" description="Helical" evidence="2">
    <location>
        <begin position="396"/>
        <end position="415"/>
    </location>
</feature>
<evidence type="ECO:0008006" key="5">
    <source>
        <dbReference type="Google" id="ProtNLM"/>
    </source>
</evidence>
<dbReference type="AlphaFoldDB" id="A0A1Q9LDS8"/>
<dbReference type="RefSeq" id="WP_075978397.1">
    <property type="nucleotide sequence ID" value="NZ_MKQR01000028.1"/>
</dbReference>
<feature type="transmembrane region" description="Helical" evidence="2">
    <location>
        <begin position="171"/>
        <end position="192"/>
    </location>
</feature>
<feature type="region of interest" description="Disordered" evidence="1">
    <location>
        <begin position="643"/>
        <end position="673"/>
    </location>
</feature>
<name>A0A1Q9LDS8_9PSEU</name>
<feature type="transmembrane region" description="Helical" evidence="2">
    <location>
        <begin position="427"/>
        <end position="447"/>
    </location>
</feature>
<feature type="region of interest" description="Disordered" evidence="1">
    <location>
        <begin position="606"/>
        <end position="629"/>
    </location>
</feature>
<feature type="compositionally biased region" description="Basic and acidic residues" evidence="1">
    <location>
        <begin position="660"/>
        <end position="673"/>
    </location>
</feature>
<dbReference type="STRING" id="1193682.BJP25_04325"/>
<evidence type="ECO:0000256" key="1">
    <source>
        <dbReference type="SAM" id="MobiDB-lite"/>
    </source>
</evidence>
<gene>
    <name evidence="3" type="ORF">BJP25_04325</name>
</gene>
<accession>A0A1Q9LDS8</accession>
<keyword evidence="2" id="KW-0472">Membrane</keyword>
<evidence type="ECO:0000313" key="4">
    <source>
        <dbReference type="Proteomes" id="UP000186040"/>
    </source>
</evidence>